<proteinExistence type="predicted"/>
<sequence>MILSRSTSMMFLAAVGMNTVLGLPILNEQNLQSSPPAPDVQNVQAPAVQEISKRMDGDPNRLLPLEPKWSPSGPPNPRLSSTIPVTGTAYKRPLPAQDLPPGAYPPAFGWTGGRVFEIKPDYEKKLQVVSSKQIENLEIEEKMEFLNNCYEDQIARCVQQEPHCGDDDQKMREIRQEREEIKNFQRRVRDLGNKLNKSMEEDNFITNEDFIKNMKVLNALVLLYNDDGYKKVKAQIEWIQERLDNIRNGKEKGRVEAAMKRLLDKMPSYGSEMYKLGLAGNDYFGVSFLSEAYFEVEQ</sequence>
<evidence type="ECO:0000256" key="1">
    <source>
        <dbReference type="SAM" id="Coils"/>
    </source>
</evidence>
<evidence type="ECO:0000313" key="3">
    <source>
        <dbReference type="EMBL" id="KAJ3832110.1"/>
    </source>
</evidence>
<dbReference type="EMBL" id="MU807078">
    <property type="protein sequence ID" value="KAJ3832110.1"/>
    <property type="molecule type" value="Genomic_DNA"/>
</dbReference>
<feature type="signal peptide" evidence="2">
    <location>
        <begin position="1"/>
        <end position="22"/>
    </location>
</feature>
<dbReference type="Proteomes" id="UP001163846">
    <property type="component" value="Unassembled WGS sequence"/>
</dbReference>
<gene>
    <name evidence="3" type="ORF">F5878DRAFT_635559</name>
</gene>
<feature type="coiled-coil region" evidence="1">
    <location>
        <begin position="167"/>
        <end position="201"/>
    </location>
</feature>
<comment type="caution">
    <text evidence="3">The sequence shown here is derived from an EMBL/GenBank/DDBJ whole genome shotgun (WGS) entry which is preliminary data.</text>
</comment>
<dbReference type="AlphaFoldDB" id="A0AA38U5R2"/>
<feature type="chain" id="PRO_5041262917" evidence="2">
    <location>
        <begin position="23"/>
        <end position="298"/>
    </location>
</feature>
<reference evidence="3" key="1">
    <citation type="submission" date="2022-08" db="EMBL/GenBank/DDBJ databases">
        <authorList>
            <consortium name="DOE Joint Genome Institute"/>
            <person name="Min B."/>
            <person name="Riley R."/>
            <person name="Sierra-Patev S."/>
            <person name="Naranjo-Ortiz M."/>
            <person name="Looney B."/>
            <person name="Konkel Z."/>
            <person name="Slot J.C."/>
            <person name="Sakamoto Y."/>
            <person name="Steenwyk J.L."/>
            <person name="Rokas A."/>
            <person name="Carro J."/>
            <person name="Camarero S."/>
            <person name="Ferreira P."/>
            <person name="Molpeceres G."/>
            <person name="Ruiz-Duenas F.J."/>
            <person name="Serrano A."/>
            <person name="Henrissat B."/>
            <person name="Drula E."/>
            <person name="Hughes K.W."/>
            <person name="Mata J.L."/>
            <person name="Ishikawa N.K."/>
            <person name="Vargas-Isla R."/>
            <person name="Ushijima S."/>
            <person name="Smith C.A."/>
            <person name="Ahrendt S."/>
            <person name="Andreopoulos W."/>
            <person name="He G."/>
            <person name="Labutti K."/>
            <person name="Lipzen A."/>
            <person name="Ng V."/>
            <person name="Sandor L."/>
            <person name="Barry K."/>
            <person name="Martinez A.T."/>
            <person name="Xiao Y."/>
            <person name="Gibbons J.G."/>
            <person name="Terashima K."/>
            <person name="Hibbett D.S."/>
            <person name="Grigoriev I.V."/>
        </authorList>
    </citation>
    <scope>NUCLEOTIDE SEQUENCE</scope>
    <source>
        <strain evidence="3">TFB9207</strain>
    </source>
</reference>
<evidence type="ECO:0000313" key="4">
    <source>
        <dbReference type="Proteomes" id="UP001163846"/>
    </source>
</evidence>
<accession>A0AA38U5R2</accession>
<evidence type="ECO:0000256" key="2">
    <source>
        <dbReference type="SAM" id="SignalP"/>
    </source>
</evidence>
<name>A0AA38U5R2_9AGAR</name>
<protein>
    <submittedName>
        <fullName evidence="3">Uncharacterized protein</fullName>
    </submittedName>
</protein>
<keyword evidence="4" id="KW-1185">Reference proteome</keyword>
<keyword evidence="2" id="KW-0732">Signal</keyword>
<organism evidence="3 4">
    <name type="scientific">Lentinula raphanica</name>
    <dbReference type="NCBI Taxonomy" id="153919"/>
    <lineage>
        <taxon>Eukaryota</taxon>
        <taxon>Fungi</taxon>
        <taxon>Dikarya</taxon>
        <taxon>Basidiomycota</taxon>
        <taxon>Agaricomycotina</taxon>
        <taxon>Agaricomycetes</taxon>
        <taxon>Agaricomycetidae</taxon>
        <taxon>Agaricales</taxon>
        <taxon>Marasmiineae</taxon>
        <taxon>Omphalotaceae</taxon>
        <taxon>Lentinula</taxon>
    </lineage>
</organism>
<keyword evidence="1" id="KW-0175">Coiled coil</keyword>